<dbReference type="EMBL" id="NBWU01000001">
    <property type="protein sequence ID" value="PCE66003.1"/>
    <property type="molecule type" value="Genomic_DNA"/>
</dbReference>
<dbReference type="Pfam" id="PF12833">
    <property type="entry name" value="HTH_18"/>
    <property type="match status" value="1"/>
</dbReference>
<dbReference type="RefSeq" id="WP_097441527.1">
    <property type="nucleotide sequence ID" value="NZ_NBWU01000001.1"/>
</dbReference>
<dbReference type="SUPFAM" id="SSF46689">
    <property type="entry name" value="Homeodomain-like"/>
    <property type="match status" value="2"/>
</dbReference>
<dbReference type="SMART" id="SM00342">
    <property type="entry name" value="HTH_ARAC"/>
    <property type="match status" value="1"/>
</dbReference>
<comment type="caution">
    <text evidence="5">The sequence shown here is derived from an EMBL/GenBank/DDBJ whole genome shotgun (WGS) entry which is preliminary data.</text>
</comment>
<evidence type="ECO:0000313" key="6">
    <source>
        <dbReference type="Proteomes" id="UP000219559"/>
    </source>
</evidence>
<feature type="domain" description="HTH araC/xylS-type" evidence="4">
    <location>
        <begin position="182"/>
        <end position="280"/>
    </location>
</feature>
<dbReference type="InterPro" id="IPR018060">
    <property type="entry name" value="HTH_AraC"/>
</dbReference>
<dbReference type="AlphaFoldDB" id="A0A2A4GC25"/>
<dbReference type="OrthoDB" id="1007602at2"/>
<dbReference type="Gene3D" id="1.10.10.60">
    <property type="entry name" value="Homeodomain-like"/>
    <property type="match status" value="2"/>
</dbReference>
<dbReference type="Proteomes" id="UP000219559">
    <property type="component" value="Unassembled WGS sequence"/>
</dbReference>
<dbReference type="GO" id="GO:0003700">
    <property type="term" value="F:DNA-binding transcription factor activity"/>
    <property type="evidence" value="ECO:0007669"/>
    <property type="project" value="InterPro"/>
</dbReference>
<dbReference type="InterPro" id="IPR009057">
    <property type="entry name" value="Homeodomain-like_sf"/>
</dbReference>
<reference evidence="5 6" key="1">
    <citation type="submission" date="2017-04" db="EMBL/GenBank/DDBJ databases">
        <title>A new member of the family Flavobacteriaceae isolated from ascidians.</title>
        <authorList>
            <person name="Chen L."/>
        </authorList>
    </citation>
    <scope>NUCLEOTIDE SEQUENCE [LARGE SCALE GENOMIC DNA]</scope>
    <source>
        <strain evidence="5 6">HQA918</strain>
    </source>
</reference>
<proteinExistence type="predicted"/>
<keyword evidence="1" id="KW-0805">Transcription regulation</keyword>
<dbReference type="GO" id="GO:0043565">
    <property type="term" value="F:sequence-specific DNA binding"/>
    <property type="evidence" value="ECO:0007669"/>
    <property type="project" value="InterPro"/>
</dbReference>
<dbReference type="PROSITE" id="PS01124">
    <property type="entry name" value="HTH_ARAC_FAMILY_2"/>
    <property type="match status" value="1"/>
</dbReference>
<gene>
    <name evidence="5" type="ORF">B7P33_01495</name>
</gene>
<evidence type="ECO:0000313" key="5">
    <source>
        <dbReference type="EMBL" id="PCE66003.1"/>
    </source>
</evidence>
<dbReference type="InterPro" id="IPR020449">
    <property type="entry name" value="Tscrpt_reg_AraC-type_HTH"/>
</dbReference>
<keyword evidence="3" id="KW-0804">Transcription</keyword>
<keyword evidence="6" id="KW-1185">Reference proteome</keyword>
<name>A0A2A4GC25_9FLAO</name>
<keyword evidence="2" id="KW-0238">DNA-binding</keyword>
<sequence>MARLEICPHLKNCAYQHFEKAESYLDVVSTFARLYYVIEGKGQLNFLDQRIDLAPNNLYLIPSFARCTYIFEPGLKQYYIHLDTLCSNGLPMALNFQLKTNRPTDEFDLQLIKKIVAVHPLHALRNAKPEVYQKKDWLQKEMGYRSAAVRYETQGILLKLLSGFILGTNPKISANPHFHSITPLLQFIEEHIGHNLTLAGLAAQSKLSKPQLTQIFLALFDKSPTVYILEKRLEKSKTLIVNTNQNLQLIAEQCGFKSYSYFCKQFKNAYGLAPLKYRHSH</sequence>
<evidence type="ECO:0000256" key="3">
    <source>
        <dbReference type="ARBA" id="ARBA00023163"/>
    </source>
</evidence>
<dbReference type="PANTHER" id="PTHR43280">
    <property type="entry name" value="ARAC-FAMILY TRANSCRIPTIONAL REGULATOR"/>
    <property type="match status" value="1"/>
</dbReference>
<evidence type="ECO:0000256" key="1">
    <source>
        <dbReference type="ARBA" id="ARBA00023015"/>
    </source>
</evidence>
<dbReference type="PANTHER" id="PTHR43280:SF28">
    <property type="entry name" value="HTH-TYPE TRANSCRIPTIONAL ACTIVATOR RHAS"/>
    <property type="match status" value="1"/>
</dbReference>
<evidence type="ECO:0000256" key="2">
    <source>
        <dbReference type="ARBA" id="ARBA00023125"/>
    </source>
</evidence>
<protein>
    <recommendedName>
        <fullName evidence="4">HTH araC/xylS-type domain-containing protein</fullName>
    </recommendedName>
</protein>
<dbReference type="PRINTS" id="PR00032">
    <property type="entry name" value="HTHARAC"/>
</dbReference>
<organism evidence="5 6">
    <name type="scientific">Sediminicola luteus</name>
    <dbReference type="NCBI Taxonomy" id="319238"/>
    <lineage>
        <taxon>Bacteria</taxon>
        <taxon>Pseudomonadati</taxon>
        <taxon>Bacteroidota</taxon>
        <taxon>Flavobacteriia</taxon>
        <taxon>Flavobacteriales</taxon>
        <taxon>Flavobacteriaceae</taxon>
        <taxon>Sediminicola</taxon>
    </lineage>
</organism>
<accession>A0A2A4GC25</accession>
<evidence type="ECO:0000259" key="4">
    <source>
        <dbReference type="PROSITE" id="PS01124"/>
    </source>
</evidence>